<name>A0A2M4D321_ANODA</name>
<sequence length="379" mass="42491">MTMTLLLLVLLLQLTTIANDARCVMMATERTSTLTVRCRWLMIHWFVFDFHLYCRTTTRHCVKLVQFPARRRIVLRSARYIFVLNLTLEEYVATVSPDDYRFAGDRKIVQHIVLETGNPRNNTATSATVWSITGRTPFATTVRVVAVRQCTAASKRGRHSATSCHHSAQIGIVYRGRITAHGNAANFGRFHACSEMPWPIVGVFARFAARRTLPAVRKIVVLDTLYLGRYSLGTVRMRDFVANRTLHQRRRAILQLGLQLRLSRCSDRCLPPTVQLTVDTLCRHGQHRLQTLAHHARLLRPARSPELDHIETEAALTAIGPLAGFTGLTSCPTPPRSIIASTSSPAVTNTPTVPFLTTHTATTNTRRVFLVRTTASTVC</sequence>
<keyword evidence="1" id="KW-0732">Signal</keyword>
<accession>A0A2M4D321</accession>
<proteinExistence type="predicted"/>
<evidence type="ECO:0000256" key="1">
    <source>
        <dbReference type="SAM" id="SignalP"/>
    </source>
</evidence>
<organism evidence="2">
    <name type="scientific">Anopheles darlingi</name>
    <name type="common">Mosquito</name>
    <dbReference type="NCBI Taxonomy" id="43151"/>
    <lineage>
        <taxon>Eukaryota</taxon>
        <taxon>Metazoa</taxon>
        <taxon>Ecdysozoa</taxon>
        <taxon>Arthropoda</taxon>
        <taxon>Hexapoda</taxon>
        <taxon>Insecta</taxon>
        <taxon>Pterygota</taxon>
        <taxon>Neoptera</taxon>
        <taxon>Endopterygota</taxon>
        <taxon>Diptera</taxon>
        <taxon>Nematocera</taxon>
        <taxon>Culicoidea</taxon>
        <taxon>Culicidae</taxon>
        <taxon>Anophelinae</taxon>
        <taxon>Anopheles</taxon>
    </lineage>
</organism>
<evidence type="ECO:0000313" key="2">
    <source>
        <dbReference type="EMBL" id="MBW71984.1"/>
    </source>
</evidence>
<protein>
    <submittedName>
        <fullName evidence="2">Putative secreted protein</fullName>
    </submittedName>
</protein>
<reference evidence="2" key="1">
    <citation type="submission" date="2018-01" db="EMBL/GenBank/DDBJ databases">
        <title>An insight into the sialome of Amazonian anophelines.</title>
        <authorList>
            <person name="Ribeiro J.M."/>
            <person name="Scarpassa V."/>
            <person name="Calvo E."/>
        </authorList>
    </citation>
    <scope>NUCLEOTIDE SEQUENCE</scope>
</reference>
<feature type="signal peptide" evidence="1">
    <location>
        <begin position="1"/>
        <end position="20"/>
    </location>
</feature>
<dbReference type="EMBL" id="GGFL01007806">
    <property type="protein sequence ID" value="MBW71984.1"/>
    <property type="molecule type" value="Transcribed_RNA"/>
</dbReference>
<dbReference type="AlphaFoldDB" id="A0A2M4D321"/>
<feature type="chain" id="PRO_5014888974" evidence="1">
    <location>
        <begin position="21"/>
        <end position="379"/>
    </location>
</feature>